<dbReference type="NCBIfam" id="TIGR01983">
    <property type="entry name" value="UbiG"/>
    <property type="match status" value="1"/>
</dbReference>
<keyword evidence="7" id="KW-0830">Ubiquinone</keyword>
<comment type="catalytic activity">
    <reaction evidence="5">
        <text>a 3-demethylubiquinol + S-adenosyl-L-methionine = a ubiquinol + S-adenosyl-L-homocysteine + H(+)</text>
        <dbReference type="Rhea" id="RHEA:44380"/>
        <dbReference type="Rhea" id="RHEA-COMP:9566"/>
        <dbReference type="Rhea" id="RHEA-COMP:10914"/>
        <dbReference type="ChEBI" id="CHEBI:15378"/>
        <dbReference type="ChEBI" id="CHEBI:17976"/>
        <dbReference type="ChEBI" id="CHEBI:57856"/>
        <dbReference type="ChEBI" id="CHEBI:59789"/>
        <dbReference type="ChEBI" id="CHEBI:84422"/>
        <dbReference type="EC" id="2.1.1.64"/>
    </reaction>
</comment>
<comment type="function">
    <text evidence="5">O-methyltransferase that catalyzes the 2 O-methylation steps in the ubiquinone biosynthetic pathway.</text>
</comment>
<evidence type="ECO:0000313" key="8">
    <source>
        <dbReference type="Proteomes" id="UP000197065"/>
    </source>
</evidence>
<feature type="binding site" evidence="5">
    <location>
        <position position="67"/>
    </location>
    <ligand>
        <name>S-adenosyl-L-methionine</name>
        <dbReference type="ChEBI" id="CHEBI:59789"/>
    </ligand>
</feature>
<comment type="pathway">
    <text evidence="5">Cofactor biosynthesis; ubiquinone biosynthesis.</text>
</comment>
<dbReference type="CDD" id="cd02440">
    <property type="entry name" value="AdoMet_MTases"/>
    <property type="match status" value="1"/>
</dbReference>
<organism evidence="7 8">
    <name type="scientific">Arboricoccus pini</name>
    <dbReference type="NCBI Taxonomy" id="1963835"/>
    <lineage>
        <taxon>Bacteria</taxon>
        <taxon>Pseudomonadati</taxon>
        <taxon>Pseudomonadota</taxon>
        <taxon>Alphaproteobacteria</taxon>
        <taxon>Geminicoccales</taxon>
        <taxon>Geminicoccaceae</taxon>
        <taxon>Arboricoccus</taxon>
    </lineage>
</organism>
<dbReference type="AlphaFoldDB" id="A0A212R0F7"/>
<keyword evidence="1 5" id="KW-0489">Methyltransferase</keyword>
<dbReference type="HAMAP" id="MF_00472">
    <property type="entry name" value="UbiG"/>
    <property type="match status" value="1"/>
</dbReference>
<dbReference type="GO" id="GO:0102208">
    <property type="term" value="F:2-polyprenyl-6-hydroxyphenol methylase activity"/>
    <property type="evidence" value="ECO:0007669"/>
    <property type="project" value="UniProtKB-EC"/>
</dbReference>
<evidence type="ECO:0000256" key="5">
    <source>
        <dbReference type="HAMAP-Rule" id="MF_00472"/>
    </source>
</evidence>
<dbReference type="GO" id="GO:0061542">
    <property type="term" value="F:3-demethylubiquinol 3-O-methyltransferase activity"/>
    <property type="evidence" value="ECO:0007669"/>
    <property type="project" value="UniProtKB-UniRule"/>
</dbReference>
<comment type="similarity">
    <text evidence="5">Belongs to the methyltransferase superfamily. UbiG/COQ3 family.</text>
</comment>
<dbReference type="GO" id="GO:0032259">
    <property type="term" value="P:methylation"/>
    <property type="evidence" value="ECO:0007669"/>
    <property type="project" value="UniProtKB-KW"/>
</dbReference>
<dbReference type="EMBL" id="FYEH01000004">
    <property type="protein sequence ID" value="SNB65287.1"/>
    <property type="molecule type" value="Genomic_DNA"/>
</dbReference>
<evidence type="ECO:0000313" key="7">
    <source>
        <dbReference type="EMBL" id="SNB65287.1"/>
    </source>
</evidence>
<evidence type="ECO:0000256" key="4">
    <source>
        <dbReference type="ARBA" id="ARBA00022691"/>
    </source>
</evidence>
<dbReference type="EC" id="2.1.1.222" evidence="5"/>
<name>A0A212R0F7_9PROT</name>
<keyword evidence="2 5" id="KW-0808">Transferase</keyword>
<keyword evidence="4 5" id="KW-0949">S-adenosyl-L-methionine</keyword>
<dbReference type="PANTHER" id="PTHR43464:SF19">
    <property type="entry name" value="UBIQUINONE BIOSYNTHESIS O-METHYLTRANSFERASE, MITOCHONDRIAL"/>
    <property type="match status" value="1"/>
</dbReference>
<accession>A0A212R0F7</accession>
<sequence>MGTNENKRRGHPVAGKSAQPATDRDDGEGPSSTGTSASERAKFERLAEGWWDLRGPMRPLHMMNPVRIGFFRDEMVKRLGGGVDSAAALSGLAVLDVGCGGGLLAEPLARLGARMTGVDLEAALIDVANRHAAASGLEIDYRVATTDQLIEEDLRFDAVIASEVIEHVADPQAFVSSLAHLVRPGGLVLLSTPARTVRSFGQVIVAAEYILKWLPRGTHDWRRFLTPAETTGLLRRAGLIPLDIAGINYDLGKSCFYRTPDVRVNYMVSSIRPLA</sequence>
<evidence type="ECO:0000256" key="2">
    <source>
        <dbReference type="ARBA" id="ARBA00022679"/>
    </source>
</evidence>
<feature type="region of interest" description="Disordered" evidence="6">
    <location>
        <begin position="1"/>
        <end position="40"/>
    </location>
</feature>
<protein>
    <recommendedName>
        <fullName evidence="5">Ubiquinone biosynthesis O-methyltransferase</fullName>
    </recommendedName>
    <alternativeName>
        <fullName evidence="5">2-polyprenyl-6-hydroxyphenol methylase</fullName>
        <ecNumber evidence="5">2.1.1.222</ecNumber>
    </alternativeName>
    <alternativeName>
        <fullName evidence="5">3-demethylubiquinone 3-O-methyltransferase</fullName>
        <ecNumber evidence="5">2.1.1.64</ecNumber>
    </alternativeName>
</protein>
<comment type="catalytic activity">
    <reaction evidence="5">
        <text>a 3-(all-trans-polyprenyl)benzene-1,2-diol + S-adenosyl-L-methionine = a 2-methoxy-6-(all-trans-polyprenyl)phenol + S-adenosyl-L-homocysteine + H(+)</text>
        <dbReference type="Rhea" id="RHEA:31411"/>
        <dbReference type="Rhea" id="RHEA-COMP:9550"/>
        <dbReference type="Rhea" id="RHEA-COMP:9551"/>
        <dbReference type="ChEBI" id="CHEBI:15378"/>
        <dbReference type="ChEBI" id="CHEBI:57856"/>
        <dbReference type="ChEBI" id="CHEBI:59789"/>
        <dbReference type="ChEBI" id="CHEBI:62729"/>
        <dbReference type="ChEBI" id="CHEBI:62731"/>
        <dbReference type="EC" id="2.1.1.222"/>
    </reaction>
</comment>
<feature type="binding site" evidence="5">
    <location>
        <position position="162"/>
    </location>
    <ligand>
        <name>S-adenosyl-L-methionine</name>
        <dbReference type="ChEBI" id="CHEBI:59789"/>
    </ligand>
</feature>
<dbReference type="Pfam" id="PF13489">
    <property type="entry name" value="Methyltransf_23"/>
    <property type="match status" value="1"/>
</dbReference>
<dbReference type="InterPro" id="IPR010233">
    <property type="entry name" value="UbiG_MeTrfase"/>
</dbReference>
<dbReference type="OrthoDB" id="9801538at2"/>
<dbReference type="UniPathway" id="UPA00232"/>
<keyword evidence="8" id="KW-1185">Reference proteome</keyword>
<evidence type="ECO:0000256" key="6">
    <source>
        <dbReference type="SAM" id="MobiDB-lite"/>
    </source>
</evidence>
<dbReference type="RefSeq" id="WP_088560807.1">
    <property type="nucleotide sequence ID" value="NZ_FYEH01000004.1"/>
</dbReference>
<feature type="binding site" evidence="5">
    <location>
        <position position="119"/>
    </location>
    <ligand>
        <name>S-adenosyl-L-methionine</name>
        <dbReference type="ChEBI" id="CHEBI:59789"/>
    </ligand>
</feature>
<dbReference type="SUPFAM" id="SSF53335">
    <property type="entry name" value="S-adenosyl-L-methionine-dependent methyltransferases"/>
    <property type="match status" value="1"/>
</dbReference>
<feature type="binding site" evidence="5">
    <location>
        <position position="98"/>
    </location>
    <ligand>
        <name>S-adenosyl-L-methionine</name>
        <dbReference type="ChEBI" id="CHEBI:59789"/>
    </ligand>
</feature>
<reference evidence="7 8" key="1">
    <citation type="submission" date="2017-06" db="EMBL/GenBank/DDBJ databases">
        <authorList>
            <person name="Kim H.J."/>
            <person name="Triplett B.A."/>
        </authorList>
    </citation>
    <scope>NUCLEOTIDE SEQUENCE [LARGE SCALE GENOMIC DNA]</scope>
    <source>
        <strain evidence="7 8">B29T1</strain>
    </source>
</reference>
<dbReference type="GO" id="GO:0010420">
    <property type="term" value="F:polyprenyldihydroxybenzoate methyltransferase activity"/>
    <property type="evidence" value="ECO:0007669"/>
    <property type="project" value="InterPro"/>
</dbReference>
<dbReference type="InterPro" id="IPR029063">
    <property type="entry name" value="SAM-dependent_MTases_sf"/>
</dbReference>
<dbReference type="Gene3D" id="3.40.50.150">
    <property type="entry name" value="Vaccinia Virus protein VP39"/>
    <property type="match status" value="1"/>
</dbReference>
<gene>
    <name evidence="5" type="primary">ubiG</name>
    <name evidence="7" type="ORF">SAMN07250955_104232</name>
</gene>
<dbReference type="PANTHER" id="PTHR43464">
    <property type="entry name" value="METHYLTRANSFERASE"/>
    <property type="match status" value="1"/>
</dbReference>
<dbReference type="Proteomes" id="UP000197065">
    <property type="component" value="Unassembled WGS sequence"/>
</dbReference>
<keyword evidence="3 5" id="KW-0831">Ubiquinone biosynthesis</keyword>
<proteinExistence type="inferred from homology"/>
<evidence type="ECO:0000256" key="1">
    <source>
        <dbReference type="ARBA" id="ARBA00022603"/>
    </source>
</evidence>
<evidence type="ECO:0000256" key="3">
    <source>
        <dbReference type="ARBA" id="ARBA00022688"/>
    </source>
</evidence>
<dbReference type="EC" id="2.1.1.64" evidence="5"/>